<keyword evidence="2" id="KW-1185">Reference proteome</keyword>
<dbReference type="Proteomes" id="UP000579904">
    <property type="component" value="Unassembled WGS sequence"/>
</dbReference>
<gene>
    <name evidence="1" type="primary">Jhy</name>
    <name evidence="1" type="ORF">OREMEL_R11190</name>
</gene>
<dbReference type="InterPro" id="IPR027968">
    <property type="entry name" value="JHY"/>
</dbReference>
<dbReference type="Pfam" id="PF15261">
    <property type="entry name" value="JHY"/>
    <property type="match status" value="1"/>
</dbReference>
<comment type="caution">
    <text evidence="1">The sequence shown here is derived from an EMBL/GenBank/DDBJ whole genome shotgun (WGS) entry which is preliminary data.</text>
</comment>
<name>A0A7L3NK03_9AVES</name>
<evidence type="ECO:0000313" key="1">
    <source>
        <dbReference type="EMBL" id="NXU77310.1"/>
    </source>
</evidence>
<dbReference type="GO" id="GO:0035082">
    <property type="term" value="P:axoneme assembly"/>
    <property type="evidence" value="ECO:0007669"/>
    <property type="project" value="TreeGrafter"/>
</dbReference>
<proteinExistence type="predicted"/>
<dbReference type="AlphaFoldDB" id="A0A7L3NK03"/>
<organism evidence="1 2">
    <name type="scientific">Oreotrochilus melanogaster</name>
    <dbReference type="NCBI Taxonomy" id="689266"/>
    <lineage>
        <taxon>Eukaryota</taxon>
        <taxon>Metazoa</taxon>
        <taxon>Chordata</taxon>
        <taxon>Craniata</taxon>
        <taxon>Vertebrata</taxon>
        <taxon>Euteleostomi</taxon>
        <taxon>Archelosauria</taxon>
        <taxon>Archosauria</taxon>
        <taxon>Dinosauria</taxon>
        <taxon>Saurischia</taxon>
        <taxon>Theropoda</taxon>
        <taxon>Coelurosauria</taxon>
        <taxon>Aves</taxon>
        <taxon>Neognathae</taxon>
        <taxon>Neoaves</taxon>
        <taxon>Strisores</taxon>
        <taxon>Apodiformes</taxon>
        <taxon>Trochilidae</taxon>
        <taxon>Oreotrochilus</taxon>
    </lineage>
</organism>
<feature type="non-terminal residue" evidence="1">
    <location>
        <position position="124"/>
    </location>
</feature>
<dbReference type="PANTHER" id="PTHR14726">
    <property type="entry name" value="JHY PROTEIN HOMOLOG"/>
    <property type="match status" value="1"/>
</dbReference>
<dbReference type="PANTHER" id="PTHR14726:SF1">
    <property type="entry name" value="JHY PROTEIN HOMOLOG"/>
    <property type="match status" value="1"/>
</dbReference>
<reference evidence="1 2" key="1">
    <citation type="submission" date="2019-09" db="EMBL/GenBank/DDBJ databases">
        <title>Bird 10,000 Genomes (B10K) Project - Family phase.</title>
        <authorList>
            <person name="Zhang G."/>
        </authorList>
    </citation>
    <scope>NUCLEOTIDE SEQUENCE [LARGE SCALE GENOMIC DNA]</scope>
    <source>
        <strain evidence="1">OUT-0002</strain>
    </source>
</reference>
<accession>A0A7L3NK03</accession>
<feature type="non-terminal residue" evidence="1">
    <location>
        <position position="1"/>
    </location>
</feature>
<protein>
    <submittedName>
        <fullName evidence="1">JHY protein</fullName>
    </submittedName>
</protein>
<sequence length="124" mass="14086">NVKLGGLGPDYETIKERKEKLKQQKEYAKQVKEYNMKNTTVQRLPAKPPVVPSASRQKALEYAKTVPKPKVVTGRKPKEEVREEKVLPQTLNGNNLPPIASLETLQDRHKKEKQVAAALRNLHI</sequence>
<dbReference type="EMBL" id="VZUB01018783">
    <property type="protein sequence ID" value="NXU77310.1"/>
    <property type="molecule type" value="Genomic_DNA"/>
</dbReference>
<evidence type="ECO:0000313" key="2">
    <source>
        <dbReference type="Proteomes" id="UP000579904"/>
    </source>
</evidence>
<dbReference type="OrthoDB" id="10057281at2759"/>